<evidence type="ECO:0000256" key="15">
    <source>
        <dbReference type="ARBA" id="ARBA00022801"/>
    </source>
</evidence>
<reference evidence="33 34" key="1">
    <citation type="submission" date="2018-04" db="EMBL/GenBank/DDBJ databases">
        <title>Genomic Encyclopedia of Archaeal and Bacterial Type Strains, Phase II (KMG-II): from individual species to whole genera.</title>
        <authorList>
            <person name="Goeker M."/>
        </authorList>
    </citation>
    <scope>NUCLEOTIDE SEQUENCE [LARGE SCALE GENOMIC DNA]</scope>
    <source>
        <strain evidence="33 34">DSM 5822</strain>
    </source>
</reference>
<evidence type="ECO:0000256" key="24">
    <source>
        <dbReference type="ARBA" id="ARBA00034000"/>
    </source>
</evidence>
<evidence type="ECO:0000256" key="10">
    <source>
        <dbReference type="ARBA" id="ARBA00022645"/>
    </source>
</evidence>
<evidence type="ECO:0000259" key="31">
    <source>
        <dbReference type="Pfam" id="PF00912"/>
    </source>
</evidence>
<organism evidence="33 34">
    <name type="scientific">Agitococcus lubricus</name>
    <dbReference type="NCBI Taxonomy" id="1077255"/>
    <lineage>
        <taxon>Bacteria</taxon>
        <taxon>Pseudomonadati</taxon>
        <taxon>Pseudomonadota</taxon>
        <taxon>Gammaproteobacteria</taxon>
        <taxon>Moraxellales</taxon>
        <taxon>Moraxellaceae</taxon>
        <taxon>Agitococcus</taxon>
    </lineage>
</organism>
<evidence type="ECO:0000256" key="9">
    <source>
        <dbReference type="ARBA" id="ARBA00022519"/>
    </source>
</evidence>
<dbReference type="NCBIfam" id="TIGR02074">
    <property type="entry name" value="PBP_1a_fam"/>
    <property type="match status" value="1"/>
</dbReference>
<evidence type="ECO:0000256" key="14">
    <source>
        <dbReference type="ARBA" id="ARBA00022692"/>
    </source>
</evidence>
<comment type="similarity">
    <text evidence="4">In the C-terminal section; belongs to the transpeptidase family.</text>
</comment>
<comment type="similarity">
    <text evidence="5">In the N-terminal section; belongs to the glycosyltransferase 51 family.</text>
</comment>
<evidence type="ECO:0000256" key="13">
    <source>
        <dbReference type="ARBA" id="ARBA00022679"/>
    </source>
</evidence>
<keyword evidence="12" id="KW-0328">Glycosyltransferase</keyword>
<keyword evidence="16" id="KW-0133">Cell shape</keyword>
<feature type="domain" description="Penicillin-binding protein OB-like" evidence="32">
    <location>
        <begin position="332"/>
        <end position="421"/>
    </location>
</feature>
<feature type="region of interest" description="Disordered" evidence="28">
    <location>
        <begin position="759"/>
        <end position="806"/>
    </location>
</feature>
<dbReference type="InterPro" id="IPR012338">
    <property type="entry name" value="Beta-lactam/transpept-like"/>
</dbReference>
<evidence type="ECO:0000256" key="5">
    <source>
        <dbReference type="ARBA" id="ARBA00007739"/>
    </source>
</evidence>
<dbReference type="InterPro" id="IPR050396">
    <property type="entry name" value="Glycosyltr_51/Transpeptidase"/>
</dbReference>
<evidence type="ECO:0000256" key="21">
    <source>
        <dbReference type="ARBA" id="ARBA00023251"/>
    </source>
</evidence>
<dbReference type="InterPro" id="IPR001264">
    <property type="entry name" value="Glyco_trans_51"/>
</dbReference>
<dbReference type="Pfam" id="PF17092">
    <property type="entry name" value="PCB_OB"/>
    <property type="match status" value="1"/>
</dbReference>
<dbReference type="InterPro" id="IPR001460">
    <property type="entry name" value="PCN-bd_Tpept"/>
</dbReference>
<dbReference type="InterPro" id="IPR023346">
    <property type="entry name" value="Lysozyme-like_dom_sf"/>
</dbReference>
<dbReference type="PANTHER" id="PTHR32282:SF27">
    <property type="entry name" value="PENICILLIN-BINDING PROTEIN 1A"/>
    <property type="match status" value="1"/>
</dbReference>
<evidence type="ECO:0000256" key="20">
    <source>
        <dbReference type="ARBA" id="ARBA00023136"/>
    </source>
</evidence>
<dbReference type="PANTHER" id="PTHR32282">
    <property type="entry name" value="BINDING PROTEIN TRANSPEPTIDASE, PUTATIVE-RELATED"/>
    <property type="match status" value="1"/>
</dbReference>
<keyword evidence="9" id="KW-0997">Cell inner membrane</keyword>
<evidence type="ECO:0000256" key="28">
    <source>
        <dbReference type="SAM" id="MobiDB-lite"/>
    </source>
</evidence>
<keyword evidence="34" id="KW-1185">Reference proteome</keyword>
<comment type="catalytic activity">
    <reaction evidence="26">
        <text>[GlcNAc-(1-&gt;4)-Mur2Ac(oyl-L-Ala-gamma-D-Glu-L-Lys-D-Ala-D-Ala)](n)-di-trans,octa-cis-undecaprenyl diphosphate + beta-D-GlcNAc-(1-&gt;4)-Mur2Ac(oyl-L-Ala-gamma-D-Glu-L-Lys-D-Ala-D-Ala)-di-trans,octa-cis-undecaprenyl diphosphate = [GlcNAc-(1-&gt;4)-Mur2Ac(oyl-L-Ala-gamma-D-Glu-L-Lys-D-Ala-D-Ala)](n+1)-di-trans,octa-cis-undecaprenyl diphosphate + di-trans,octa-cis-undecaprenyl diphosphate + H(+)</text>
        <dbReference type="Rhea" id="RHEA:23708"/>
        <dbReference type="Rhea" id="RHEA-COMP:9602"/>
        <dbReference type="Rhea" id="RHEA-COMP:9603"/>
        <dbReference type="ChEBI" id="CHEBI:15378"/>
        <dbReference type="ChEBI" id="CHEBI:58405"/>
        <dbReference type="ChEBI" id="CHEBI:60033"/>
        <dbReference type="ChEBI" id="CHEBI:78435"/>
        <dbReference type="EC" id="2.4.99.28"/>
    </reaction>
</comment>
<dbReference type="Pfam" id="PF00912">
    <property type="entry name" value="Transgly"/>
    <property type="match status" value="1"/>
</dbReference>
<comment type="pathway">
    <text evidence="27">Glycan biosynthesis.</text>
</comment>
<keyword evidence="20 29" id="KW-0472">Membrane</keyword>
<comment type="subcellular location">
    <subcellularLocation>
        <location evidence="2">Cell inner membrane</location>
        <topology evidence="2">Single-pass type II membrane protein</topology>
    </subcellularLocation>
</comment>
<feature type="compositionally biased region" description="Low complexity" evidence="28">
    <location>
        <begin position="771"/>
        <end position="806"/>
    </location>
</feature>
<dbReference type="Proteomes" id="UP000244223">
    <property type="component" value="Unassembled WGS sequence"/>
</dbReference>
<dbReference type="FunFam" id="1.10.3810.10:FF:000003">
    <property type="entry name" value="Penicillin-binding protein 1a"/>
    <property type="match status" value="1"/>
</dbReference>
<keyword evidence="17" id="KW-0735">Signal-anchor</keyword>
<keyword evidence="13" id="KW-0808">Transferase</keyword>
<evidence type="ECO:0000256" key="25">
    <source>
        <dbReference type="ARBA" id="ARBA00044770"/>
    </source>
</evidence>
<dbReference type="SUPFAM" id="SSF56601">
    <property type="entry name" value="beta-lactamase/transpeptidase-like"/>
    <property type="match status" value="1"/>
</dbReference>
<evidence type="ECO:0000256" key="3">
    <source>
        <dbReference type="ARBA" id="ARBA00004752"/>
    </source>
</evidence>
<keyword evidence="22" id="KW-0511">Multifunctional enzyme</keyword>
<keyword evidence="11" id="KW-0645">Protease</keyword>
<protein>
    <recommendedName>
        <fullName evidence="7">Penicillin-binding protein 1A</fullName>
        <ecNumber evidence="25">2.4.99.28</ecNumber>
        <ecNumber evidence="6">3.4.16.4</ecNumber>
    </recommendedName>
</protein>
<dbReference type="GO" id="GO:0071555">
    <property type="term" value="P:cell wall organization"/>
    <property type="evidence" value="ECO:0007669"/>
    <property type="project" value="UniProtKB-KW"/>
</dbReference>
<comment type="caution">
    <text evidence="33">The sequence shown here is derived from an EMBL/GenBank/DDBJ whole genome shotgun (WGS) entry which is preliminary data.</text>
</comment>
<dbReference type="GO" id="GO:0006508">
    <property type="term" value="P:proteolysis"/>
    <property type="evidence" value="ECO:0007669"/>
    <property type="project" value="UniProtKB-KW"/>
</dbReference>
<dbReference type="GO" id="GO:0008360">
    <property type="term" value="P:regulation of cell shape"/>
    <property type="evidence" value="ECO:0007669"/>
    <property type="project" value="UniProtKB-KW"/>
</dbReference>
<dbReference type="InterPro" id="IPR031376">
    <property type="entry name" value="PCB_OB"/>
</dbReference>
<dbReference type="GO" id="GO:0009252">
    <property type="term" value="P:peptidoglycan biosynthetic process"/>
    <property type="evidence" value="ECO:0007669"/>
    <property type="project" value="UniProtKB-UniPathway"/>
</dbReference>
<dbReference type="Gene3D" id="2.40.50.140">
    <property type="entry name" value="Nucleic acid-binding proteins"/>
    <property type="match status" value="1"/>
</dbReference>
<dbReference type="EC" id="3.4.16.4" evidence="6"/>
<evidence type="ECO:0000256" key="1">
    <source>
        <dbReference type="ARBA" id="ARBA00002624"/>
    </source>
</evidence>
<dbReference type="GO" id="GO:0009002">
    <property type="term" value="F:serine-type D-Ala-D-Ala carboxypeptidase activity"/>
    <property type="evidence" value="ECO:0007669"/>
    <property type="project" value="UniProtKB-EC"/>
</dbReference>
<name>A0A2T5J038_9GAMM</name>
<comment type="catalytic activity">
    <reaction evidence="24">
        <text>Preferential cleavage: (Ac)2-L-Lys-D-Ala-|-D-Ala. Also transpeptidation of peptidyl-alanyl moieties that are N-acyl substituents of D-alanine.</text>
        <dbReference type="EC" id="3.4.16.4"/>
    </reaction>
</comment>
<dbReference type="Gene3D" id="1.10.3810.10">
    <property type="entry name" value="Biosynthetic peptidoglycan transglycosylase-like"/>
    <property type="match status" value="1"/>
</dbReference>
<evidence type="ECO:0000256" key="6">
    <source>
        <dbReference type="ARBA" id="ARBA00012448"/>
    </source>
</evidence>
<evidence type="ECO:0000256" key="4">
    <source>
        <dbReference type="ARBA" id="ARBA00007090"/>
    </source>
</evidence>
<evidence type="ECO:0000256" key="17">
    <source>
        <dbReference type="ARBA" id="ARBA00022968"/>
    </source>
</evidence>
<evidence type="ECO:0000259" key="30">
    <source>
        <dbReference type="Pfam" id="PF00905"/>
    </source>
</evidence>
<evidence type="ECO:0000259" key="32">
    <source>
        <dbReference type="Pfam" id="PF17092"/>
    </source>
</evidence>
<gene>
    <name evidence="33" type="ORF">C8N29_10535</name>
</gene>
<keyword evidence="18" id="KW-0573">Peptidoglycan synthesis</keyword>
<dbReference type="Pfam" id="PF00905">
    <property type="entry name" value="Transpeptidase"/>
    <property type="match status" value="1"/>
</dbReference>
<dbReference type="OrthoDB" id="9766909at2"/>
<feature type="transmembrane region" description="Helical" evidence="29">
    <location>
        <begin position="12"/>
        <end position="37"/>
    </location>
</feature>
<dbReference type="InterPro" id="IPR012340">
    <property type="entry name" value="NA-bd_OB-fold"/>
</dbReference>
<evidence type="ECO:0000256" key="8">
    <source>
        <dbReference type="ARBA" id="ARBA00022475"/>
    </source>
</evidence>
<dbReference type="UniPathway" id="UPA00219"/>
<evidence type="ECO:0000256" key="2">
    <source>
        <dbReference type="ARBA" id="ARBA00004249"/>
    </source>
</evidence>
<feature type="domain" description="Glycosyl transferase family 51" evidence="31">
    <location>
        <begin position="62"/>
        <end position="237"/>
    </location>
</feature>
<evidence type="ECO:0000256" key="19">
    <source>
        <dbReference type="ARBA" id="ARBA00022989"/>
    </source>
</evidence>
<keyword evidence="21" id="KW-0046">Antibiotic resistance</keyword>
<keyword evidence="14 29" id="KW-0812">Transmembrane</keyword>
<keyword evidence="8" id="KW-1003">Cell membrane</keyword>
<dbReference type="Gene3D" id="3.40.710.10">
    <property type="entry name" value="DD-peptidase/beta-lactamase superfamily"/>
    <property type="match status" value="2"/>
</dbReference>
<accession>A0A2T5J038</accession>
<keyword evidence="10" id="KW-0121">Carboxypeptidase</keyword>
<evidence type="ECO:0000256" key="22">
    <source>
        <dbReference type="ARBA" id="ARBA00023268"/>
    </source>
</evidence>
<evidence type="ECO:0000313" key="34">
    <source>
        <dbReference type="Proteomes" id="UP000244223"/>
    </source>
</evidence>
<dbReference type="RefSeq" id="WP_107865231.1">
    <property type="nucleotide sequence ID" value="NZ_QAON01000005.1"/>
</dbReference>
<keyword evidence="19 29" id="KW-1133">Transmembrane helix</keyword>
<dbReference type="GO" id="GO:0030288">
    <property type="term" value="C:outer membrane-bounded periplasmic space"/>
    <property type="evidence" value="ECO:0007669"/>
    <property type="project" value="TreeGrafter"/>
</dbReference>
<dbReference type="EC" id="2.4.99.28" evidence="25"/>
<comment type="pathway">
    <text evidence="3">Cell wall biogenesis; peptidoglycan biosynthesis.</text>
</comment>
<evidence type="ECO:0000256" key="18">
    <source>
        <dbReference type="ARBA" id="ARBA00022984"/>
    </source>
</evidence>
<keyword evidence="15" id="KW-0378">Hydrolase</keyword>
<dbReference type="EMBL" id="QAON01000005">
    <property type="protein sequence ID" value="PTQ89712.1"/>
    <property type="molecule type" value="Genomic_DNA"/>
</dbReference>
<evidence type="ECO:0000256" key="12">
    <source>
        <dbReference type="ARBA" id="ARBA00022676"/>
    </source>
</evidence>
<evidence type="ECO:0000256" key="11">
    <source>
        <dbReference type="ARBA" id="ARBA00022670"/>
    </source>
</evidence>
<dbReference type="SUPFAM" id="SSF53955">
    <property type="entry name" value="Lysozyme-like"/>
    <property type="match status" value="1"/>
</dbReference>
<dbReference type="InterPro" id="IPR036950">
    <property type="entry name" value="PBP_transglycosylase"/>
</dbReference>
<evidence type="ECO:0000256" key="23">
    <source>
        <dbReference type="ARBA" id="ARBA00023316"/>
    </source>
</evidence>
<evidence type="ECO:0000313" key="33">
    <source>
        <dbReference type="EMBL" id="PTQ89712.1"/>
    </source>
</evidence>
<dbReference type="AlphaFoldDB" id="A0A2T5J038"/>
<evidence type="ECO:0000256" key="16">
    <source>
        <dbReference type="ARBA" id="ARBA00022960"/>
    </source>
</evidence>
<evidence type="ECO:0000256" key="27">
    <source>
        <dbReference type="ARBA" id="ARBA00060592"/>
    </source>
</evidence>
<evidence type="ECO:0000256" key="7">
    <source>
        <dbReference type="ARBA" id="ARBA00018638"/>
    </source>
</evidence>
<dbReference type="GO" id="GO:0046677">
    <property type="term" value="P:response to antibiotic"/>
    <property type="evidence" value="ECO:0007669"/>
    <property type="project" value="UniProtKB-KW"/>
</dbReference>
<comment type="function">
    <text evidence="1">Cell wall formation. Synthesis of cross-linked peptidoglycan from the lipid intermediates. The enzyme has a penicillin-insensitive transglycosylase N-terminal domain (formation of linear glycan strands) and a penicillin-sensitive transpeptidase C-terminal domain (cross-linking of the peptide subunits).</text>
</comment>
<evidence type="ECO:0000256" key="26">
    <source>
        <dbReference type="ARBA" id="ARBA00049902"/>
    </source>
</evidence>
<evidence type="ECO:0000256" key="29">
    <source>
        <dbReference type="SAM" id="Phobius"/>
    </source>
</evidence>
<proteinExistence type="inferred from homology"/>
<dbReference type="GO" id="GO:0008955">
    <property type="term" value="F:peptidoglycan glycosyltransferase activity"/>
    <property type="evidence" value="ECO:0007669"/>
    <property type="project" value="UniProtKB-EC"/>
</dbReference>
<feature type="compositionally biased region" description="Polar residues" evidence="28">
    <location>
        <begin position="759"/>
        <end position="770"/>
    </location>
</feature>
<feature type="domain" description="Penicillin-binding protein transpeptidase" evidence="30">
    <location>
        <begin position="426"/>
        <end position="713"/>
    </location>
</feature>
<sequence>MKNYTSNNIERFHPIIAASIAGILCLLLLGSGTYLYINPQLPNVEQLREIKLETPLQIYSRDGKLISEFGEKHSRPLHYDEIPPLLVKAFLAAEDDNFFNHKGISLKGLGRAFVDIAQTGSIQSGGSTITMQVAKNYFLSSQRTFSRKLTEILLARNIEQALSKEEILELYVNKIYLGQRAYGIGAAAEVYYSKNVNQLSLAEMAMIAGLPKAPSKYNPVVNPKRSLERRNWILGRMLSLGYIKQADYEQAIATGTGIYYRATVDEVSAPFLAEMVRAALTARFGDKVLGAGYRVYTTVRADIQNAAVRAVQDGLLAYDLRHGWRGIEAHADDKALNQFNIVGGLAPAQVTKVQRNSVEALMRDGTTITIPWGGLSWARPYKTVNSVGPSPSKASQILKVGDIIRVKKAGGIWVLRQIPNVQGDLIALNPETGAIEALVGGFDFSISQFNHSIQGWRQAGSTLKPFIYALALERGFTPYSMVNDSPLTVGNWTPSNADGRFMGPITLRRALYLSRNLVSVRLLQSVGVSRARTYLDRFGFINKELPDNLTLALGTAQVVPLQMATAYAAFANGGYRVNPYFIERIEDTTGKVLFQAQPEQVCQPCEMADNPAIENTQASLPTEITGEGNQINVVEPPVSDTTSDAITPLVSNSPIAKRIMSEKSAKQMANILRDVILHGTGRHALRLGRSDIAGKTGTTNDAKDAWFAGFNPKLVAVSWVGFDKPASLGRLEYGGYAALPLWTSFMDYALAGTPDKWLNENTESSTNRPVSSPTSETPPTNNSETPDTDTPSEVATPPVTPPEELF</sequence>
<keyword evidence="23" id="KW-0961">Cell wall biogenesis/degradation</keyword>
<dbReference type="GO" id="GO:0008658">
    <property type="term" value="F:penicillin binding"/>
    <property type="evidence" value="ECO:0007669"/>
    <property type="project" value="InterPro"/>
</dbReference>
<dbReference type="GO" id="GO:0005886">
    <property type="term" value="C:plasma membrane"/>
    <property type="evidence" value="ECO:0007669"/>
    <property type="project" value="UniProtKB-SubCell"/>
</dbReference>